<evidence type="ECO:0000313" key="1">
    <source>
        <dbReference type="EMBL" id="OHA42642.1"/>
    </source>
</evidence>
<reference evidence="1 2" key="1">
    <citation type="journal article" date="2016" name="Nat. Commun.">
        <title>Thousands of microbial genomes shed light on interconnected biogeochemical processes in an aquifer system.</title>
        <authorList>
            <person name="Anantharaman K."/>
            <person name="Brown C.T."/>
            <person name="Hug L.A."/>
            <person name="Sharon I."/>
            <person name="Castelle C.J."/>
            <person name="Probst A.J."/>
            <person name="Thomas B.C."/>
            <person name="Singh A."/>
            <person name="Wilkins M.J."/>
            <person name="Karaoz U."/>
            <person name="Brodie E.L."/>
            <person name="Williams K.H."/>
            <person name="Hubbard S.S."/>
            <person name="Banfield J.F."/>
        </authorList>
    </citation>
    <scope>NUCLEOTIDE SEQUENCE [LARGE SCALE GENOMIC DNA]</scope>
</reference>
<evidence type="ECO:0000313" key="2">
    <source>
        <dbReference type="Proteomes" id="UP000177269"/>
    </source>
</evidence>
<gene>
    <name evidence="1" type="ORF">A3G52_00510</name>
</gene>
<dbReference type="EMBL" id="MHSK01000008">
    <property type="protein sequence ID" value="OHA42642.1"/>
    <property type="molecule type" value="Genomic_DNA"/>
</dbReference>
<protein>
    <recommendedName>
        <fullName evidence="3">DUF4760 domain-containing protein</fullName>
    </recommendedName>
</protein>
<dbReference type="AlphaFoldDB" id="A0A1G2P4T0"/>
<sequence length="215" mass="24872">MFEPIRLCSVYSESKGELIAMENNLNITPDIIEAIKFVVAVVAPFLAGWFGLKYGLIQIKEERRLTFVEKQLSEFYSPLLGLHKEIRAKSELRVKIEEAGGKLWNEGVAAGLPPSIEPTEKEIAYNNKQLRDEFLPMYREMLAIFRKGYWLAEPETRNFYADLVEYVEGWTRWEAGGVPPAVMQKIGHTEEKLRPFYNELTERTDVLRKELAQKN</sequence>
<comment type="caution">
    <text evidence="1">The sequence shown here is derived from an EMBL/GenBank/DDBJ whole genome shotgun (WGS) entry which is preliminary data.</text>
</comment>
<accession>A0A1G2P4T0</accession>
<organism evidence="1 2">
    <name type="scientific">Candidatus Taylorbacteria bacterium RIFCSPLOWO2_12_FULL_43_20</name>
    <dbReference type="NCBI Taxonomy" id="1802332"/>
    <lineage>
        <taxon>Bacteria</taxon>
        <taxon>Candidatus Tayloriibacteriota</taxon>
    </lineage>
</organism>
<name>A0A1G2P4T0_9BACT</name>
<dbReference type="Proteomes" id="UP000177269">
    <property type="component" value="Unassembled WGS sequence"/>
</dbReference>
<proteinExistence type="predicted"/>
<evidence type="ECO:0008006" key="3">
    <source>
        <dbReference type="Google" id="ProtNLM"/>
    </source>
</evidence>